<name>A0A1V1FSA7_NPVAP</name>
<dbReference type="EMBL" id="LC194889">
    <property type="protein sequence ID" value="BAX08889.1"/>
    <property type="molecule type" value="Genomic_DNA"/>
</dbReference>
<evidence type="ECO:0000313" key="1">
    <source>
        <dbReference type="EMBL" id="BAX08889.1"/>
    </source>
</evidence>
<organismHost>
    <name type="scientific">Antheraea pernyi</name>
    <name type="common">Chinese oak silk moth</name>
    <name type="synonym">Bombyx pernyi</name>
    <dbReference type="NCBI Taxonomy" id="7119"/>
</organismHost>
<sequence length="447" mass="51148">MAPSRALQRAVKQRQYVRAAELALESRANREFLLKLHDADFWKRVSRDCFGRDRFLDAFCDKIDWDVVSASPLTVATAKAFANRLNWELVSRQPFLRQEFIYEMGERLDLRVISANYNNLSLAVQQRHAAALDWRRVVLSHTMIDEWFQSPIAEHIDFKLVAKHKRLNRAHFGAPHCMSKIDLTTYMSDPRKISDALILHCLREGRAELRAAAAAVPWADHMRVFDKYPALADTLREWGVPAWSAASAPPAYYMRPLPAAFERDFVRTGYWDKFVSYATVTTNDASATFALMVFDNFKSHVDWDQLQAAGRFVNLPVLFRANEPIVTLGASDEQVRAAYGRFVGAGADGEHIIPMHMSVRDAYFKRRLVQPCASQCEHDKARACERVLDLNGGEALLNWNLLSATQPVCPFNQRQLQNANAQTYHRDNPHFVQQVYEMMIAAQMNIN</sequence>
<proteinExistence type="predicted"/>
<accession>A0A1V1FSA7</accession>
<reference evidence="1" key="1">
    <citation type="submission" date="2016-11" db="EMBL/GenBank/DDBJ databases">
        <title>Comparative analyses of deletion mutations and their pathological effects of nucleopolyhedroviruses isolated from saturniid wild silkworms.</title>
        <authorList>
            <person name="Sasaki K."/>
            <person name="Huang Y."/>
            <person name="Shi M."/>
            <person name="Wang X."/>
            <person name="Kajiura Z."/>
            <person name="Kobayashi J."/>
        </authorList>
    </citation>
    <scope>NUCLEOTIDE SEQUENCE</scope>
    <source>
        <strain evidence="1">Liaoning</strain>
    </source>
</reference>
<organism evidence="1">
    <name type="scientific">Antheraea pernyi nuclear polyhedrosis virus</name>
    <name type="common">ApNPV</name>
    <dbReference type="NCBI Taxonomy" id="161494"/>
    <lineage>
        <taxon>Viruses</taxon>
        <taxon>Viruses incertae sedis</taxon>
        <taxon>Naldaviricetes</taxon>
        <taxon>Lefavirales</taxon>
        <taxon>Baculoviridae</taxon>
        <taxon>Alphabaculovirus</taxon>
        <taxon>Alphabaculovirus anpernyi</taxon>
    </lineage>
</organism>
<gene>
    <name evidence="1" type="primary">ORF120</name>
</gene>
<protein>
    <submittedName>
        <fullName evidence="1">Uncharacterized protein</fullName>
    </submittedName>
</protein>